<evidence type="ECO:0000313" key="2">
    <source>
        <dbReference type="EMBL" id="MBK7274327.1"/>
    </source>
</evidence>
<protein>
    <submittedName>
        <fullName evidence="2">Uncharacterized protein</fullName>
    </submittedName>
</protein>
<dbReference type="EMBL" id="JADJIB010000005">
    <property type="protein sequence ID" value="MBK7274327.1"/>
    <property type="molecule type" value="Genomic_DNA"/>
</dbReference>
<dbReference type="AlphaFoldDB" id="A0A935IXR9"/>
<name>A0A935IXR9_9MICO</name>
<comment type="caution">
    <text evidence="2">The sequence shown here is derived from an EMBL/GenBank/DDBJ whole genome shotgun (WGS) entry which is preliminary data.</text>
</comment>
<organism evidence="2 4">
    <name type="scientific">Candidatus Phosphoribacter hodrii</name>
    <dbReference type="NCBI Taxonomy" id="2953743"/>
    <lineage>
        <taxon>Bacteria</taxon>
        <taxon>Bacillati</taxon>
        <taxon>Actinomycetota</taxon>
        <taxon>Actinomycetes</taxon>
        <taxon>Micrococcales</taxon>
        <taxon>Dermatophilaceae</taxon>
        <taxon>Candidatus Phosphoribacter</taxon>
    </lineage>
</organism>
<evidence type="ECO:0000313" key="4">
    <source>
        <dbReference type="Proteomes" id="UP000726105"/>
    </source>
</evidence>
<dbReference type="GO" id="GO:0003677">
    <property type="term" value="F:DNA binding"/>
    <property type="evidence" value="ECO:0007669"/>
    <property type="project" value="InterPro"/>
</dbReference>
<dbReference type="InterPro" id="IPR010982">
    <property type="entry name" value="Lambda_DNA-bd_dom_sf"/>
</dbReference>
<dbReference type="Proteomes" id="UP000726105">
    <property type="component" value="Unassembled WGS sequence"/>
</dbReference>
<evidence type="ECO:0000313" key="1">
    <source>
        <dbReference type="EMBL" id="MBK6302359.1"/>
    </source>
</evidence>
<dbReference type="Proteomes" id="UP000718281">
    <property type="component" value="Unassembled WGS sequence"/>
</dbReference>
<sequence length="294" mass="32716">MVIDTGSNRFSGELRVALHASGLTLDAVQRRLAERGFAIGRSTLSYWQNGHRLPTQPTSLLAVTALEEILKVPTGSFTEALRHPNSTPVSPELDMAAAAARIGVLMEGVGCPDGMATLEPLSAIQVAEFGPTGCLRSVRAVETYRALVDTDRFPILHGGEPGGRPELIRHEAVSGGRIGRVRRDAEANVVVSELVFDRFVRRGEHHFLHYLTFDDNEQRSLLLYRLVVTSRSMMVLDLGFHPDCLPVRLEEFERATDNGPDLFVRQRTLSPDRRVTLVRERARRGIVGLRWEYA</sequence>
<dbReference type="EMBL" id="JADIXZ010000010">
    <property type="protein sequence ID" value="MBK6302359.1"/>
    <property type="molecule type" value="Genomic_DNA"/>
</dbReference>
<accession>A0A935IXR9</accession>
<evidence type="ECO:0000313" key="3">
    <source>
        <dbReference type="Proteomes" id="UP000718281"/>
    </source>
</evidence>
<gene>
    <name evidence="1" type="ORF">IPF40_15515</name>
    <name evidence="2" type="ORF">IPI13_14555</name>
</gene>
<dbReference type="Gene3D" id="1.10.260.40">
    <property type="entry name" value="lambda repressor-like DNA-binding domains"/>
    <property type="match status" value="1"/>
</dbReference>
<reference evidence="3 4" key="1">
    <citation type="submission" date="2020-10" db="EMBL/GenBank/DDBJ databases">
        <title>Connecting structure to function with the recovery of over 1000 high-quality activated sludge metagenome-assembled genomes encoding full-length rRNA genes using long-read sequencing.</title>
        <authorList>
            <person name="Singleton C.M."/>
            <person name="Petriglieri F."/>
            <person name="Kristensen J.M."/>
            <person name="Kirkegaard R.H."/>
            <person name="Michaelsen T.Y."/>
            <person name="Andersen M.H."/>
            <person name="Karst S.M."/>
            <person name="Dueholm M.S."/>
            <person name="Nielsen P.H."/>
            <person name="Albertsen M."/>
        </authorList>
    </citation>
    <scope>NUCLEOTIDE SEQUENCE [LARGE SCALE GENOMIC DNA]</scope>
    <source>
        <strain evidence="1">AalE_18-Q3-R2-46_BAT3C.188</strain>
        <strain evidence="2">Ega_18-Q3-R5-49_MAXAC.001</strain>
    </source>
</reference>
<proteinExistence type="predicted"/>